<dbReference type="GO" id="GO:0017168">
    <property type="term" value="F:5-oxoprolinase (ATP-hydrolyzing) activity"/>
    <property type="evidence" value="ECO:0007669"/>
    <property type="project" value="TreeGrafter"/>
</dbReference>
<comment type="caution">
    <text evidence="2">The sequence shown here is derived from an EMBL/GenBank/DDBJ whole genome shotgun (WGS) entry which is preliminary data.</text>
</comment>
<dbReference type="PANTHER" id="PTHR11365:SF23">
    <property type="entry name" value="HYPOTHETICAL 5-OXOPROLINASE (EUROFUNG)-RELATED"/>
    <property type="match status" value="1"/>
</dbReference>
<accession>A0A7C5MVF7</accession>
<dbReference type="Pfam" id="PF05378">
    <property type="entry name" value="Hydant_A_N"/>
    <property type="match status" value="1"/>
</dbReference>
<dbReference type="InterPro" id="IPR008040">
    <property type="entry name" value="Hydant_A_N"/>
</dbReference>
<reference evidence="2" key="1">
    <citation type="journal article" date="2020" name="mSystems">
        <title>Genome- and Community-Level Interaction Insights into Carbon Utilization and Element Cycling Functions of Hydrothermarchaeota in Hydrothermal Sediment.</title>
        <authorList>
            <person name="Zhou Z."/>
            <person name="Liu Y."/>
            <person name="Xu W."/>
            <person name="Pan J."/>
            <person name="Luo Z.H."/>
            <person name="Li M."/>
        </authorList>
    </citation>
    <scope>NUCLEOTIDE SEQUENCE [LARGE SCALE GENOMIC DNA]</scope>
    <source>
        <strain evidence="2">HyVt-535</strain>
    </source>
</reference>
<dbReference type="InterPro" id="IPR045079">
    <property type="entry name" value="Oxoprolinase-like"/>
</dbReference>
<dbReference type="AlphaFoldDB" id="A0A7C5MVF7"/>
<dbReference type="GO" id="GO:0006749">
    <property type="term" value="P:glutathione metabolic process"/>
    <property type="evidence" value="ECO:0007669"/>
    <property type="project" value="TreeGrafter"/>
</dbReference>
<protein>
    <submittedName>
        <fullName evidence="2">Hydantoinase/oxoprolinase family protein</fullName>
    </submittedName>
</protein>
<evidence type="ECO:0000313" key="2">
    <source>
        <dbReference type="EMBL" id="HHH13578.1"/>
    </source>
</evidence>
<dbReference type="Proteomes" id="UP000886100">
    <property type="component" value="Unassembled WGS sequence"/>
</dbReference>
<dbReference type="GO" id="GO:0005829">
    <property type="term" value="C:cytosol"/>
    <property type="evidence" value="ECO:0007669"/>
    <property type="project" value="TreeGrafter"/>
</dbReference>
<sequence length="108" mass="11782">MKQTCFLGVDTGGTFTDFVLWQEGRLRVHKVLSTPDAPERAILQGIRELGLEPAGLRLVHGSTVGTNAVLEGKGVRTAYVTNRGFGDVLAIGRQARRRLYDLQPPPVP</sequence>
<name>A0A7C5MVF7_9GAMM</name>
<organism evidence="2">
    <name type="scientific">Thiolapillus brandeum</name>
    <dbReference type="NCBI Taxonomy" id="1076588"/>
    <lineage>
        <taxon>Bacteria</taxon>
        <taxon>Pseudomonadati</taxon>
        <taxon>Pseudomonadota</taxon>
        <taxon>Gammaproteobacteria</taxon>
        <taxon>Chromatiales</taxon>
        <taxon>Sedimenticolaceae</taxon>
        <taxon>Thiolapillus</taxon>
    </lineage>
</organism>
<dbReference type="PANTHER" id="PTHR11365">
    <property type="entry name" value="5-OXOPROLINASE RELATED"/>
    <property type="match status" value="1"/>
</dbReference>
<feature type="domain" description="Hydantoinase/oxoprolinase N-terminal" evidence="1">
    <location>
        <begin position="7"/>
        <end position="105"/>
    </location>
</feature>
<dbReference type="EMBL" id="DROM01000302">
    <property type="protein sequence ID" value="HHH13578.1"/>
    <property type="molecule type" value="Genomic_DNA"/>
</dbReference>
<proteinExistence type="predicted"/>
<evidence type="ECO:0000259" key="1">
    <source>
        <dbReference type="Pfam" id="PF05378"/>
    </source>
</evidence>
<feature type="non-terminal residue" evidence="2">
    <location>
        <position position="108"/>
    </location>
</feature>
<gene>
    <name evidence="2" type="ORF">ENJ98_05025</name>
</gene>